<name>A0A1G1WPL6_9BACT</name>
<proteinExistence type="predicted"/>
<sequence>MLREEPGLNNLSHAELAERLLREHGLLGWRIFFDPSGDAFSLAIWESASALKAVFNRETLQDPESPGAIVWADTQRMCLDVQQLGFFGVDFRPTGCRVLDGQNLLRRDDLPPEDELPRFDPVI</sequence>
<evidence type="ECO:0000313" key="1">
    <source>
        <dbReference type="EMBL" id="OGY29280.1"/>
    </source>
</evidence>
<protein>
    <submittedName>
        <fullName evidence="1">Uncharacterized protein</fullName>
    </submittedName>
</protein>
<organism evidence="1 2">
    <name type="scientific">Candidatus Woykebacteria bacterium RIFCSPHIGHO2_02_FULL_43_16b</name>
    <dbReference type="NCBI Taxonomy" id="1802601"/>
    <lineage>
        <taxon>Bacteria</taxon>
        <taxon>Candidatus Woykeibacteriota</taxon>
    </lineage>
</organism>
<evidence type="ECO:0000313" key="2">
    <source>
        <dbReference type="Proteomes" id="UP000177821"/>
    </source>
</evidence>
<dbReference type="AlphaFoldDB" id="A0A1G1WPL6"/>
<comment type="caution">
    <text evidence="1">The sequence shown here is derived from an EMBL/GenBank/DDBJ whole genome shotgun (WGS) entry which is preliminary data.</text>
</comment>
<accession>A0A1G1WPL6</accession>
<reference evidence="1 2" key="1">
    <citation type="journal article" date="2016" name="Nat. Commun.">
        <title>Thousands of microbial genomes shed light on interconnected biogeochemical processes in an aquifer system.</title>
        <authorList>
            <person name="Anantharaman K."/>
            <person name="Brown C.T."/>
            <person name="Hug L.A."/>
            <person name="Sharon I."/>
            <person name="Castelle C.J."/>
            <person name="Probst A.J."/>
            <person name="Thomas B.C."/>
            <person name="Singh A."/>
            <person name="Wilkins M.J."/>
            <person name="Karaoz U."/>
            <person name="Brodie E.L."/>
            <person name="Williams K.H."/>
            <person name="Hubbard S.S."/>
            <person name="Banfield J.F."/>
        </authorList>
    </citation>
    <scope>NUCLEOTIDE SEQUENCE [LARGE SCALE GENOMIC DNA]</scope>
</reference>
<gene>
    <name evidence="1" type="ORF">A3J50_03105</name>
</gene>
<dbReference type="Proteomes" id="UP000177821">
    <property type="component" value="Unassembled WGS sequence"/>
</dbReference>
<dbReference type="EMBL" id="MHCX01000030">
    <property type="protein sequence ID" value="OGY29280.1"/>
    <property type="molecule type" value="Genomic_DNA"/>
</dbReference>